<accession>A0A518V295</accession>
<dbReference type="AlphaFoldDB" id="A0A518V295"/>
<evidence type="ECO:0000313" key="2">
    <source>
        <dbReference type="EMBL" id="QDX91107.1"/>
    </source>
</evidence>
<sequence>MTAAEQQIADIDWEVDRIKRQLNELTEKNNVLESDLVPEIERLRLGRIEENVLKHELYNLGNVKLRLGWKYHASS</sequence>
<geneLocation type="plasmid" evidence="2 3">
    <name>p1821L02</name>
</geneLocation>
<dbReference type="EMBL" id="CP033462">
    <property type="protein sequence ID" value="QDX91107.1"/>
    <property type="molecule type" value="Genomic_DNA"/>
</dbReference>
<keyword evidence="1" id="KW-0175">Coiled coil</keyword>
<keyword evidence="2" id="KW-0614">Plasmid</keyword>
<reference evidence="2 3" key="1">
    <citation type="submission" date="2018-11" db="EMBL/GenBank/DDBJ databases">
        <title>Phylogenetic determinants of toxin gene distribution in genomes of Brevibacillus laterosporus.</title>
        <authorList>
            <person name="Glare T.R."/>
            <person name="Durrant A."/>
            <person name="Berry C."/>
            <person name="Palma L."/>
            <person name="Ormskirk M."/>
            <person name="Cox M.O."/>
        </authorList>
    </citation>
    <scope>NUCLEOTIDE SEQUENCE [LARGE SCALE GENOMIC DNA]</scope>
    <source>
        <strain evidence="2 3">1821L</strain>
        <plasmid evidence="2 3">p1821L02</plasmid>
    </source>
</reference>
<evidence type="ECO:0000313" key="3">
    <source>
        <dbReference type="Proteomes" id="UP000319432"/>
    </source>
</evidence>
<dbReference type="Proteomes" id="UP000319432">
    <property type="component" value="Plasmid p1821L02"/>
</dbReference>
<proteinExistence type="predicted"/>
<organism evidence="2 3">
    <name type="scientific">Brevibacillus laterosporus</name>
    <name type="common">Bacillus laterosporus</name>
    <dbReference type="NCBI Taxonomy" id="1465"/>
    <lineage>
        <taxon>Bacteria</taxon>
        <taxon>Bacillati</taxon>
        <taxon>Bacillota</taxon>
        <taxon>Bacilli</taxon>
        <taxon>Bacillales</taxon>
        <taxon>Paenibacillaceae</taxon>
        <taxon>Brevibacillus</taxon>
    </lineage>
</organism>
<keyword evidence="3" id="KW-1185">Reference proteome</keyword>
<feature type="coiled-coil region" evidence="1">
    <location>
        <begin position="1"/>
        <end position="35"/>
    </location>
</feature>
<evidence type="ECO:0000256" key="1">
    <source>
        <dbReference type="SAM" id="Coils"/>
    </source>
</evidence>
<gene>
    <name evidence="2" type="ORF">EEL30_01115</name>
</gene>
<protein>
    <submittedName>
        <fullName evidence="2">Uncharacterized protein</fullName>
    </submittedName>
</protein>
<name>A0A518V295_BRELA</name>